<feature type="transmembrane region" description="Helical" evidence="1">
    <location>
        <begin position="7"/>
        <end position="26"/>
    </location>
</feature>
<feature type="domain" description="Fatty acid desaturase" evidence="2">
    <location>
        <begin position="30"/>
        <end position="290"/>
    </location>
</feature>
<feature type="transmembrane region" description="Helical" evidence="1">
    <location>
        <begin position="194"/>
        <end position="216"/>
    </location>
</feature>
<dbReference type="GO" id="GO:0006629">
    <property type="term" value="P:lipid metabolic process"/>
    <property type="evidence" value="ECO:0007669"/>
    <property type="project" value="InterPro"/>
</dbReference>
<dbReference type="GO" id="GO:0016491">
    <property type="term" value="F:oxidoreductase activity"/>
    <property type="evidence" value="ECO:0007669"/>
    <property type="project" value="InterPro"/>
</dbReference>
<keyword evidence="4" id="KW-1185">Reference proteome</keyword>
<reference evidence="3" key="1">
    <citation type="journal article" date="2014" name="Int. J. Syst. Evol. Microbiol.">
        <title>Complete genome sequence of Corynebacterium casei LMG S-19264T (=DSM 44701T), isolated from a smear-ripened cheese.</title>
        <authorList>
            <consortium name="US DOE Joint Genome Institute (JGI-PGF)"/>
            <person name="Walter F."/>
            <person name="Albersmeier A."/>
            <person name="Kalinowski J."/>
            <person name="Ruckert C."/>
        </authorList>
    </citation>
    <scope>NUCLEOTIDE SEQUENCE</scope>
    <source>
        <strain evidence="3">KCTC 32501</strain>
    </source>
</reference>
<dbReference type="AlphaFoldDB" id="A0A8J3CM04"/>
<dbReference type="PANTHER" id="PTHR32100">
    <property type="entry name" value="OMEGA-6 FATTY ACID DESATURASE, CHLOROPLASTIC"/>
    <property type="match status" value="1"/>
</dbReference>
<dbReference type="Pfam" id="PF00487">
    <property type="entry name" value="FA_desaturase"/>
    <property type="match status" value="1"/>
</dbReference>
<feature type="transmembrane region" description="Helical" evidence="1">
    <location>
        <begin position="32"/>
        <end position="51"/>
    </location>
</feature>
<comment type="caution">
    <text evidence="3">The sequence shown here is derived from an EMBL/GenBank/DDBJ whole genome shotgun (WGS) entry which is preliminary data.</text>
</comment>
<reference evidence="3" key="2">
    <citation type="submission" date="2020-09" db="EMBL/GenBank/DDBJ databases">
        <authorList>
            <person name="Sun Q."/>
            <person name="Kim S."/>
        </authorList>
    </citation>
    <scope>NUCLEOTIDE SEQUENCE</scope>
    <source>
        <strain evidence="3">KCTC 32501</strain>
    </source>
</reference>
<dbReference type="EMBL" id="BMZG01000003">
    <property type="protein sequence ID" value="GHA68112.1"/>
    <property type="molecule type" value="Genomic_DNA"/>
</dbReference>
<keyword evidence="1" id="KW-0812">Transmembrane</keyword>
<evidence type="ECO:0000256" key="1">
    <source>
        <dbReference type="SAM" id="Phobius"/>
    </source>
</evidence>
<keyword evidence="1" id="KW-1133">Transmembrane helix</keyword>
<keyword evidence="1" id="KW-0472">Membrane</keyword>
<dbReference type="InterPro" id="IPR012171">
    <property type="entry name" value="Fatty_acid_desaturase"/>
</dbReference>
<protein>
    <submittedName>
        <fullName evidence="3">Fatty acid desaturase</fullName>
    </submittedName>
</protein>
<dbReference type="InterPro" id="IPR005804">
    <property type="entry name" value="FA_desaturase_dom"/>
</dbReference>
<dbReference type="Proteomes" id="UP000614287">
    <property type="component" value="Unassembled WGS sequence"/>
</dbReference>
<organism evidence="3 4">
    <name type="scientific">Formosimonas limnophila</name>
    <dbReference type="NCBI Taxonomy" id="1384487"/>
    <lineage>
        <taxon>Bacteria</taxon>
        <taxon>Pseudomonadati</taxon>
        <taxon>Pseudomonadota</taxon>
        <taxon>Betaproteobacteria</taxon>
        <taxon>Burkholderiales</taxon>
        <taxon>Burkholderiaceae</taxon>
        <taxon>Formosimonas</taxon>
    </lineage>
</organism>
<evidence type="ECO:0000313" key="3">
    <source>
        <dbReference type="EMBL" id="GHA68112.1"/>
    </source>
</evidence>
<proteinExistence type="predicted"/>
<accession>A0A8J3CM04</accession>
<feature type="transmembrane region" description="Helical" evidence="1">
    <location>
        <begin position="163"/>
        <end position="188"/>
    </location>
</feature>
<name>A0A8J3CM04_9BURK</name>
<evidence type="ECO:0000259" key="2">
    <source>
        <dbReference type="Pfam" id="PF00487"/>
    </source>
</evidence>
<gene>
    <name evidence="3" type="ORF">GCM10009007_05930</name>
</gene>
<sequence>MQRSTPRALVLLVVDYVLFFALVSAAVAAPHWALRLLAGLVAGFWIGRLFILGHDACHQSYTPSRTLNRVLGRIAFLPSLSAYSLWEVGHNVIHHGFTNLKGADFVWVPKTKAEYDAMSLPRRILERVYRSGWGTSLYYMIEIWWNKMFFPNKANKPSNRPAFLWDNVLVSVFAVVWIAAIVVCAPMVDVPIWSALITAFVVPFIFWNGMIGWAVYVHHTHERIAWYDDKKSWAAAQPFVTTTVHLTFKRHFGSMMHHIMEHTAHHLDMTIPLYKLKEAQSRLEHLLPQRIVVQPFSWTWYFKTAKQCKLYDYETRRWTDFKGAPTTEAAIVKA</sequence>
<evidence type="ECO:0000313" key="4">
    <source>
        <dbReference type="Proteomes" id="UP000614287"/>
    </source>
</evidence>